<dbReference type="PANTHER" id="PTHR10806">
    <property type="entry name" value="SIGNAL PEPTIDASE COMPLEX CATALYTIC SUBUNIT SEC11"/>
    <property type="match status" value="1"/>
</dbReference>
<gene>
    <name evidence="5" type="ORF">CTI12_AA345380</name>
</gene>
<sequence>MGWIGDQIDSVKSMHFRQLFTQAISLGDNNFGDDRLLYAQGQMWLQRHHIMGRAVGYTKLPVVKQSEMLVDDEETVVAKMIKYLVEKQNLKETILACRLIKIRCYHHGGKYCNLKIMCYGHGGKWVNTYDMLLWTTQFSPFSEKETCPQFSQRIETCPQFSPFSEKETCPQFSQRIETCPQFSPFSEKETSPDSLDRMNLSICNLIF</sequence>
<evidence type="ECO:0000256" key="4">
    <source>
        <dbReference type="ARBA" id="ARBA00045533"/>
    </source>
</evidence>
<comment type="caution">
    <text evidence="5">The sequence shown here is derived from an EMBL/GenBank/DDBJ whole genome shotgun (WGS) entry which is preliminary data.</text>
</comment>
<protein>
    <recommendedName>
        <fullName evidence="2">Signal peptidase complex catalytic subunit SEC11</fullName>
    </recommendedName>
    <alternativeName>
        <fullName evidence="3">Signal peptidase complex catalytic subunit sec11</fullName>
    </alternativeName>
</protein>
<evidence type="ECO:0000256" key="2">
    <source>
        <dbReference type="ARBA" id="ARBA00019685"/>
    </source>
</evidence>
<dbReference type="GO" id="GO:0005787">
    <property type="term" value="C:signal peptidase complex"/>
    <property type="evidence" value="ECO:0007669"/>
    <property type="project" value="TreeGrafter"/>
</dbReference>
<evidence type="ECO:0000256" key="3">
    <source>
        <dbReference type="ARBA" id="ARBA00021755"/>
    </source>
</evidence>
<dbReference type="EMBL" id="PKPP01004442">
    <property type="protein sequence ID" value="PWA64339.1"/>
    <property type="molecule type" value="Genomic_DNA"/>
</dbReference>
<comment type="subcellular location">
    <subcellularLocation>
        <location evidence="1">Endoplasmic reticulum membrane</location>
        <topology evidence="1">Single-pass type II membrane protein</topology>
    </subcellularLocation>
</comment>
<dbReference type="STRING" id="35608.A0A2U1MSW1"/>
<reference evidence="5 6" key="1">
    <citation type="journal article" date="2018" name="Mol. Plant">
        <title>The genome of Artemisia annua provides insight into the evolution of Asteraceae family and artemisinin biosynthesis.</title>
        <authorList>
            <person name="Shen Q."/>
            <person name="Zhang L."/>
            <person name="Liao Z."/>
            <person name="Wang S."/>
            <person name="Yan T."/>
            <person name="Shi P."/>
            <person name="Liu M."/>
            <person name="Fu X."/>
            <person name="Pan Q."/>
            <person name="Wang Y."/>
            <person name="Lv Z."/>
            <person name="Lu X."/>
            <person name="Zhang F."/>
            <person name="Jiang W."/>
            <person name="Ma Y."/>
            <person name="Chen M."/>
            <person name="Hao X."/>
            <person name="Li L."/>
            <person name="Tang Y."/>
            <person name="Lv G."/>
            <person name="Zhou Y."/>
            <person name="Sun X."/>
            <person name="Brodelius P.E."/>
            <person name="Rose J.K.C."/>
            <person name="Tang K."/>
        </authorList>
    </citation>
    <scope>NUCLEOTIDE SEQUENCE [LARGE SCALE GENOMIC DNA]</scope>
    <source>
        <strain evidence="6">cv. Huhao1</strain>
        <tissue evidence="5">Leaf</tissue>
    </source>
</reference>
<name>A0A2U1MSW1_ARTAN</name>
<evidence type="ECO:0000256" key="1">
    <source>
        <dbReference type="ARBA" id="ARBA00004648"/>
    </source>
</evidence>
<dbReference type="GO" id="GO:0006465">
    <property type="term" value="P:signal peptide processing"/>
    <property type="evidence" value="ECO:0007669"/>
    <property type="project" value="InterPro"/>
</dbReference>
<dbReference type="AlphaFoldDB" id="A0A2U1MSW1"/>
<proteinExistence type="predicted"/>
<organism evidence="5 6">
    <name type="scientific">Artemisia annua</name>
    <name type="common">Sweet wormwood</name>
    <dbReference type="NCBI Taxonomy" id="35608"/>
    <lineage>
        <taxon>Eukaryota</taxon>
        <taxon>Viridiplantae</taxon>
        <taxon>Streptophyta</taxon>
        <taxon>Embryophyta</taxon>
        <taxon>Tracheophyta</taxon>
        <taxon>Spermatophyta</taxon>
        <taxon>Magnoliopsida</taxon>
        <taxon>eudicotyledons</taxon>
        <taxon>Gunneridae</taxon>
        <taxon>Pentapetalae</taxon>
        <taxon>asterids</taxon>
        <taxon>campanulids</taxon>
        <taxon>Asterales</taxon>
        <taxon>Asteraceae</taxon>
        <taxon>Asteroideae</taxon>
        <taxon>Anthemideae</taxon>
        <taxon>Artemisiinae</taxon>
        <taxon>Artemisia</taxon>
    </lineage>
</organism>
<dbReference type="InterPro" id="IPR001733">
    <property type="entry name" value="Peptidase_S26B"/>
</dbReference>
<dbReference type="OrthoDB" id="10257561at2759"/>
<dbReference type="Proteomes" id="UP000245207">
    <property type="component" value="Unassembled WGS sequence"/>
</dbReference>
<evidence type="ECO:0000313" key="5">
    <source>
        <dbReference type="EMBL" id="PWA64339.1"/>
    </source>
</evidence>
<comment type="function">
    <text evidence="4">Catalytic component of the signal peptidase complex (SPC) which catalyzes the cleavage of N-terminal signal sequences from nascent proteins as they are translocated into the lumen of the endoplasmic reticulum. Specifically cleaves N-terminal signal peptides that contain a hydrophobic alpha-helix (h-region) shorter than 18-20 amino acids.</text>
</comment>
<dbReference type="PANTHER" id="PTHR10806:SF6">
    <property type="entry name" value="SIGNAL PEPTIDASE COMPLEX CATALYTIC SUBUNIT SEC11"/>
    <property type="match status" value="1"/>
</dbReference>
<accession>A0A2U1MSW1</accession>
<dbReference type="GO" id="GO:0008233">
    <property type="term" value="F:peptidase activity"/>
    <property type="evidence" value="ECO:0007669"/>
    <property type="project" value="InterPro"/>
</dbReference>
<evidence type="ECO:0000313" key="6">
    <source>
        <dbReference type="Proteomes" id="UP000245207"/>
    </source>
</evidence>
<keyword evidence="6" id="KW-1185">Reference proteome</keyword>